<accession>A0A667ZG79</accession>
<reference evidence="1" key="2">
    <citation type="submission" date="2025-08" db="UniProtKB">
        <authorList>
            <consortium name="Ensembl"/>
        </authorList>
    </citation>
    <scope>IDENTIFICATION</scope>
</reference>
<reference evidence="1" key="1">
    <citation type="submission" date="2019-06" db="EMBL/GenBank/DDBJ databases">
        <authorList>
            <consortium name="Wellcome Sanger Institute Data Sharing"/>
        </authorList>
    </citation>
    <scope>NUCLEOTIDE SEQUENCE [LARGE SCALE GENOMIC DNA]</scope>
</reference>
<evidence type="ECO:0008006" key="3">
    <source>
        <dbReference type="Google" id="ProtNLM"/>
    </source>
</evidence>
<name>A0A667ZG79_9TELE</name>
<dbReference type="Proteomes" id="UP000472263">
    <property type="component" value="Chromosome 13"/>
</dbReference>
<proteinExistence type="predicted"/>
<protein>
    <recommendedName>
        <fullName evidence="3">B box-type domain-containing protein</fullName>
    </recommendedName>
</protein>
<dbReference type="PANTHER" id="PTHR28634">
    <property type="entry name" value="ZINC FINGER B-BOX DOMAIN-CONTAINING PROTEIN 1"/>
    <property type="match status" value="1"/>
</dbReference>
<keyword evidence="2" id="KW-1185">Reference proteome</keyword>
<evidence type="ECO:0000313" key="1">
    <source>
        <dbReference type="Ensembl" id="ENSMMDP00005037623.1"/>
    </source>
</evidence>
<evidence type="ECO:0000313" key="2">
    <source>
        <dbReference type="Proteomes" id="UP000472263"/>
    </source>
</evidence>
<reference evidence="1" key="3">
    <citation type="submission" date="2025-09" db="UniProtKB">
        <authorList>
            <consortium name="Ensembl"/>
        </authorList>
    </citation>
    <scope>IDENTIFICATION</scope>
</reference>
<dbReference type="InterPro" id="IPR037688">
    <property type="entry name" value="ZBBX"/>
</dbReference>
<dbReference type="PANTHER" id="PTHR28634:SF1">
    <property type="entry name" value="ZINC FINGER B-BOX DOMAIN-CONTAINING PROTEIN 1"/>
    <property type="match status" value="1"/>
</dbReference>
<dbReference type="InParanoid" id="A0A667ZG79"/>
<dbReference type="Ensembl" id="ENSMMDT00005038418.1">
    <property type="protein sequence ID" value="ENSMMDP00005037623.1"/>
    <property type="gene ID" value="ENSMMDG00005017534.1"/>
</dbReference>
<organism evidence="1 2">
    <name type="scientific">Myripristis murdjan</name>
    <name type="common">pinecone soldierfish</name>
    <dbReference type="NCBI Taxonomy" id="586833"/>
    <lineage>
        <taxon>Eukaryota</taxon>
        <taxon>Metazoa</taxon>
        <taxon>Chordata</taxon>
        <taxon>Craniata</taxon>
        <taxon>Vertebrata</taxon>
        <taxon>Euteleostomi</taxon>
        <taxon>Actinopterygii</taxon>
        <taxon>Neopterygii</taxon>
        <taxon>Teleostei</taxon>
        <taxon>Neoteleostei</taxon>
        <taxon>Acanthomorphata</taxon>
        <taxon>Holocentriformes</taxon>
        <taxon>Holocentridae</taxon>
        <taxon>Myripristis</taxon>
    </lineage>
</organism>
<sequence length="225" mass="25353">MHSLSHVDTHTHTHTHTHTKHTAACCQRKHFNIQLCCQSSVCKVKMCAECGEDYCIGCFARFHQKGALKLHRMIPIQVITAPRASKHSLFPSVCLSLSLALFLSLSETHTHTHEEGFAASLLAGEYDEEESAGFFQEALREWRRGRRMSAMATQADLSPDGDTEGRGGREGGGRIAVRVEFSENSLTYLDRLLLKKHRSHERSFFFFCFCFGSCLTTRHTCSKSL</sequence>
<dbReference type="AlphaFoldDB" id="A0A667ZG79"/>
<dbReference type="GeneTree" id="ENSGT00960000186767"/>